<keyword evidence="2" id="KW-0489">Methyltransferase</keyword>
<evidence type="ECO:0000259" key="1">
    <source>
        <dbReference type="Pfam" id="PF05050"/>
    </source>
</evidence>
<dbReference type="RefSeq" id="WP_267988594.1">
    <property type="nucleotide sequence ID" value="NZ_JAPJZI010000001.1"/>
</dbReference>
<evidence type="ECO:0000313" key="3">
    <source>
        <dbReference type="Proteomes" id="UP001151234"/>
    </source>
</evidence>
<dbReference type="InterPro" id="IPR052514">
    <property type="entry name" value="SAM-dependent_MTase"/>
</dbReference>
<name>A0A9X3UHG7_9HYPH</name>
<dbReference type="PANTHER" id="PTHR34203:SF15">
    <property type="entry name" value="SLL1173 PROTEIN"/>
    <property type="match status" value="1"/>
</dbReference>
<dbReference type="InterPro" id="IPR029063">
    <property type="entry name" value="SAM-dependent_MTases_sf"/>
</dbReference>
<dbReference type="EMBL" id="JAPJZI010000001">
    <property type="protein sequence ID" value="MDA5397124.1"/>
    <property type="molecule type" value="Genomic_DNA"/>
</dbReference>
<gene>
    <name evidence="2" type="ORF">OQ273_00945</name>
</gene>
<dbReference type="SUPFAM" id="SSF53335">
    <property type="entry name" value="S-adenosyl-L-methionine-dependent methyltransferases"/>
    <property type="match status" value="1"/>
</dbReference>
<evidence type="ECO:0000313" key="2">
    <source>
        <dbReference type="EMBL" id="MDA5397124.1"/>
    </source>
</evidence>
<dbReference type="NCBIfam" id="TIGR01444">
    <property type="entry name" value="fkbM_fam"/>
    <property type="match status" value="1"/>
</dbReference>
<dbReference type="GO" id="GO:0008168">
    <property type="term" value="F:methyltransferase activity"/>
    <property type="evidence" value="ECO:0007669"/>
    <property type="project" value="UniProtKB-KW"/>
</dbReference>
<keyword evidence="2" id="KW-0808">Transferase</keyword>
<dbReference type="PANTHER" id="PTHR34203">
    <property type="entry name" value="METHYLTRANSFERASE, FKBM FAMILY PROTEIN"/>
    <property type="match status" value="1"/>
</dbReference>
<protein>
    <submittedName>
        <fullName evidence="2">FkbM family methyltransferase</fullName>
    </submittedName>
</protein>
<keyword evidence="3" id="KW-1185">Reference proteome</keyword>
<sequence>MGNLLRKAYIRTFIQPLVKRKPDLILSHILQQKGYDRWQNQHVSGEQHLVETVLNKINPRVCVDVGANVGAYSKLLLQATQAKVFAFEPLPSSYETLSGLTDTFDGRFVPIEKGVGERNERRLIHYSDSALSHASFSEEVKNVPFVVNDLSQEVEVTTLDTFFHGQPDVTGIDLIKIDTEGYEYEVLSGSKRIIRELRPKLIQIEFNIHHLFREKSLYSFARLLEGYEVFQLLPDRLEKRDPKSPYSNIYIFSNFVFIRDDIVNVIGY</sequence>
<accession>A0A9X3UHG7</accession>
<dbReference type="GO" id="GO:0032259">
    <property type="term" value="P:methylation"/>
    <property type="evidence" value="ECO:0007669"/>
    <property type="project" value="UniProtKB-KW"/>
</dbReference>
<dbReference type="Pfam" id="PF05050">
    <property type="entry name" value="Methyltransf_21"/>
    <property type="match status" value="1"/>
</dbReference>
<organism evidence="2 3">
    <name type="scientific">Hoeflea prorocentri</name>
    <dbReference type="NCBI Taxonomy" id="1922333"/>
    <lineage>
        <taxon>Bacteria</taxon>
        <taxon>Pseudomonadati</taxon>
        <taxon>Pseudomonadota</taxon>
        <taxon>Alphaproteobacteria</taxon>
        <taxon>Hyphomicrobiales</taxon>
        <taxon>Rhizobiaceae</taxon>
        <taxon>Hoeflea</taxon>
    </lineage>
</organism>
<reference evidence="2" key="1">
    <citation type="submission" date="2022-11" db="EMBL/GenBank/DDBJ databases">
        <title>Draft genome sequence of Hoeflea poritis E7-10 and Hoeflea prorocentri PM5-8, separated from scleractinian coral Porites lutea and marine dinoflagellate.</title>
        <authorList>
            <person name="Zhang G."/>
            <person name="Wei Q."/>
            <person name="Cai L."/>
        </authorList>
    </citation>
    <scope>NUCLEOTIDE SEQUENCE</scope>
    <source>
        <strain evidence="2">PM5-8</strain>
    </source>
</reference>
<dbReference type="Proteomes" id="UP001151234">
    <property type="component" value="Unassembled WGS sequence"/>
</dbReference>
<feature type="domain" description="Methyltransferase FkbM" evidence="1">
    <location>
        <begin position="64"/>
        <end position="221"/>
    </location>
</feature>
<dbReference type="InterPro" id="IPR006342">
    <property type="entry name" value="FkbM_mtfrase"/>
</dbReference>
<comment type="caution">
    <text evidence="2">The sequence shown here is derived from an EMBL/GenBank/DDBJ whole genome shotgun (WGS) entry which is preliminary data.</text>
</comment>
<dbReference type="Gene3D" id="3.40.50.150">
    <property type="entry name" value="Vaccinia Virus protein VP39"/>
    <property type="match status" value="1"/>
</dbReference>
<proteinExistence type="predicted"/>
<dbReference type="AlphaFoldDB" id="A0A9X3UHG7"/>